<dbReference type="Proteomes" id="UP000814033">
    <property type="component" value="Unassembled WGS sequence"/>
</dbReference>
<name>A0ACB8RN70_9AGAM</name>
<comment type="caution">
    <text evidence="1">The sequence shown here is derived from an EMBL/GenBank/DDBJ whole genome shotgun (WGS) entry which is preliminary data.</text>
</comment>
<reference evidence="1" key="2">
    <citation type="journal article" date="2022" name="New Phytol.">
        <title>Evolutionary transition to the ectomycorrhizal habit in the genomes of a hyperdiverse lineage of mushroom-forming fungi.</title>
        <authorList>
            <person name="Looney B."/>
            <person name="Miyauchi S."/>
            <person name="Morin E."/>
            <person name="Drula E."/>
            <person name="Courty P.E."/>
            <person name="Kohler A."/>
            <person name="Kuo A."/>
            <person name="LaButti K."/>
            <person name="Pangilinan J."/>
            <person name="Lipzen A."/>
            <person name="Riley R."/>
            <person name="Andreopoulos W."/>
            <person name="He G."/>
            <person name="Johnson J."/>
            <person name="Nolan M."/>
            <person name="Tritt A."/>
            <person name="Barry K.W."/>
            <person name="Grigoriev I.V."/>
            <person name="Nagy L.G."/>
            <person name="Hibbett D."/>
            <person name="Henrissat B."/>
            <person name="Matheny P.B."/>
            <person name="Labbe J."/>
            <person name="Martin F.M."/>
        </authorList>
    </citation>
    <scope>NUCLEOTIDE SEQUENCE</scope>
    <source>
        <strain evidence="1">FP105234-sp</strain>
    </source>
</reference>
<organism evidence="1 2">
    <name type="scientific">Auriscalpium vulgare</name>
    <dbReference type="NCBI Taxonomy" id="40419"/>
    <lineage>
        <taxon>Eukaryota</taxon>
        <taxon>Fungi</taxon>
        <taxon>Dikarya</taxon>
        <taxon>Basidiomycota</taxon>
        <taxon>Agaricomycotina</taxon>
        <taxon>Agaricomycetes</taxon>
        <taxon>Russulales</taxon>
        <taxon>Auriscalpiaceae</taxon>
        <taxon>Auriscalpium</taxon>
    </lineage>
</organism>
<proteinExistence type="predicted"/>
<evidence type="ECO:0000313" key="1">
    <source>
        <dbReference type="EMBL" id="KAI0045075.1"/>
    </source>
</evidence>
<accession>A0ACB8RN70</accession>
<protein>
    <submittedName>
        <fullName evidence="1">Carbohydrate-binding module family 5 protein</fullName>
    </submittedName>
</protein>
<gene>
    <name evidence="1" type="ORF">FA95DRAFT_1597022</name>
</gene>
<keyword evidence="2" id="KW-1185">Reference proteome</keyword>
<sequence>MSARFVRGLASVLFLAPLLVTAFDMSRNDNVAVYWGQNSYGASHGGDPANWQKSLAFYCQDDSVDTFPLAFLDIAFDAGGLPSFDLSNICSVHDNSVFPGTNLPNCAFLASDITTCQSKGKIITLSIGGATGAIDFTSDSQAQAFADTVWNLFLGGSSSTRPFGNAVLDGVDLDIESGSSTHFAAFVSQIRSHASAASKKYYVTAAPQCPYPDVLMNPILDAVGFDAVYVQFYNNFCGLPGFNDPNKWNFGSWDTWAKTVSPNKNVKVYIGAPASGTAAGSGYVSASQLSSIAQQTRSQYSSFGGVMLWEASEAYANGKFAAAVKAGIAGGNASPPPTSSKPSHTTATSTVPQGSSTSSTSSKHHHTTATTTVSSSSSTSQTSSSPTTTTTTATSACGDVAPWVSNAAYVAGNQVKYNGHVWTAKQWSEAGVPGGASGDWTDDGPCASARVNSRIVGRS</sequence>
<evidence type="ECO:0000313" key="2">
    <source>
        <dbReference type="Proteomes" id="UP000814033"/>
    </source>
</evidence>
<reference evidence="1" key="1">
    <citation type="submission" date="2021-02" db="EMBL/GenBank/DDBJ databases">
        <authorList>
            <consortium name="DOE Joint Genome Institute"/>
            <person name="Ahrendt S."/>
            <person name="Looney B.P."/>
            <person name="Miyauchi S."/>
            <person name="Morin E."/>
            <person name="Drula E."/>
            <person name="Courty P.E."/>
            <person name="Chicoki N."/>
            <person name="Fauchery L."/>
            <person name="Kohler A."/>
            <person name="Kuo A."/>
            <person name="Labutti K."/>
            <person name="Pangilinan J."/>
            <person name="Lipzen A."/>
            <person name="Riley R."/>
            <person name="Andreopoulos W."/>
            <person name="He G."/>
            <person name="Johnson J."/>
            <person name="Barry K.W."/>
            <person name="Grigoriev I.V."/>
            <person name="Nagy L."/>
            <person name="Hibbett D."/>
            <person name="Henrissat B."/>
            <person name="Matheny P.B."/>
            <person name="Labbe J."/>
            <person name="Martin F."/>
        </authorList>
    </citation>
    <scope>NUCLEOTIDE SEQUENCE</scope>
    <source>
        <strain evidence="1">FP105234-sp</strain>
    </source>
</reference>
<dbReference type="EMBL" id="MU275962">
    <property type="protein sequence ID" value="KAI0045075.1"/>
    <property type="molecule type" value="Genomic_DNA"/>
</dbReference>